<protein>
    <submittedName>
        <fullName evidence="1">Endo/exonuclease/phosphatase domain-containing protein</fullName>
    </submittedName>
</protein>
<name>A0A0N4W4C9_HAEPC</name>
<sequence>LPTMTSPSNPPSSSDTRTRTFMKIATVNVRGLCSQQRLADFEANVMNVRFAVIGLAETRRLNRERTQLGSSFVLYNSGRCDGAPTYADVGLYMSLRMNKKLVGVRFISDRVIQAEFLIKRRRLSIIQVHAPTSTATDDDFERFLDEIEAARITTKNKAMPEIICGDFNAIIGRSGNKETACGPFGTGNRNDRGISLLRLQ</sequence>
<evidence type="ECO:0000313" key="1">
    <source>
        <dbReference type="WBParaSite" id="HPLM_0000474001-mRNA-1"/>
    </source>
</evidence>
<dbReference type="Gene3D" id="3.60.10.10">
    <property type="entry name" value="Endonuclease/exonuclease/phosphatase"/>
    <property type="match status" value="1"/>
</dbReference>
<dbReference type="AlphaFoldDB" id="A0A0N4W4C9"/>
<dbReference type="WBParaSite" id="HPLM_0000474001-mRNA-1">
    <property type="protein sequence ID" value="HPLM_0000474001-mRNA-1"/>
    <property type="gene ID" value="HPLM_0000474001"/>
</dbReference>
<organism evidence="1">
    <name type="scientific">Haemonchus placei</name>
    <name type="common">Barber's pole worm</name>
    <dbReference type="NCBI Taxonomy" id="6290"/>
    <lineage>
        <taxon>Eukaryota</taxon>
        <taxon>Metazoa</taxon>
        <taxon>Ecdysozoa</taxon>
        <taxon>Nematoda</taxon>
        <taxon>Chromadorea</taxon>
        <taxon>Rhabditida</taxon>
        <taxon>Rhabditina</taxon>
        <taxon>Rhabditomorpha</taxon>
        <taxon>Strongyloidea</taxon>
        <taxon>Trichostrongylidae</taxon>
        <taxon>Haemonchus</taxon>
    </lineage>
</organism>
<dbReference type="SUPFAM" id="SSF56219">
    <property type="entry name" value="DNase I-like"/>
    <property type="match status" value="1"/>
</dbReference>
<reference evidence="1" key="1">
    <citation type="submission" date="2017-02" db="UniProtKB">
        <authorList>
            <consortium name="WormBaseParasite"/>
        </authorList>
    </citation>
    <scope>IDENTIFICATION</scope>
</reference>
<proteinExistence type="predicted"/>
<dbReference type="InterPro" id="IPR036691">
    <property type="entry name" value="Endo/exonu/phosph_ase_sf"/>
</dbReference>
<dbReference type="OMA" id="ERCQIDD"/>
<accession>A0A0N4W4C9</accession>